<dbReference type="Proteomes" id="UP001443914">
    <property type="component" value="Unassembled WGS sequence"/>
</dbReference>
<organism evidence="2 3">
    <name type="scientific">Saponaria officinalis</name>
    <name type="common">Common soapwort</name>
    <name type="synonym">Lychnis saponaria</name>
    <dbReference type="NCBI Taxonomy" id="3572"/>
    <lineage>
        <taxon>Eukaryota</taxon>
        <taxon>Viridiplantae</taxon>
        <taxon>Streptophyta</taxon>
        <taxon>Embryophyta</taxon>
        <taxon>Tracheophyta</taxon>
        <taxon>Spermatophyta</taxon>
        <taxon>Magnoliopsida</taxon>
        <taxon>eudicotyledons</taxon>
        <taxon>Gunneridae</taxon>
        <taxon>Pentapetalae</taxon>
        <taxon>Caryophyllales</taxon>
        <taxon>Caryophyllaceae</taxon>
        <taxon>Caryophylleae</taxon>
        <taxon>Saponaria</taxon>
    </lineage>
</organism>
<dbReference type="PANTHER" id="PTHR17224:SF4">
    <property type="entry name" value="PEPTIDYL-TRNA HYDROLASE, MITOCHONDRIAL"/>
    <property type="match status" value="1"/>
</dbReference>
<comment type="caution">
    <text evidence="2">The sequence shown here is derived from an EMBL/GenBank/DDBJ whole genome shotgun (WGS) entry which is preliminary data.</text>
</comment>
<name>A0AAW1HAL1_SAPOF</name>
<dbReference type="InterPro" id="IPR018171">
    <property type="entry name" value="Pept_tRNA_hydro_CS"/>
</dbReference>
<dbReference type="PANTHER" id="PTHR17224">
    <property type="entry name" value="PEPTIDYL-TRNA HYDROLASE"/>
    <property type="match status" value="1"/>
</dbReference>
<dbReference type="EMBL" id="JBDFQZ010000012">
    <property type="protein sequence ID" value="KAK9673101.1"/>
    <property type="molecule type" value="Genomic_DNA"/>
</dbReference>
<dbReference type="PROSITE" id="PS01195">
    <property type="entry name" value="PEPT_TRNA_HYDROL_1"/>
    <property type="match status" value="1"/>
</dbReference>
<accession>A0AAW1HAL1</accession>
<dbReference type="NCBIfam" id="TIGR00447">
    <property type="entry name" value="pth"/>
    <property type="match status" value="1"/>
</dbReference>
<evidence type="ECO:0000313" key="3">
    <source>
        <dbReference type="Proteomes" id="UP001443914"/>
    </source>
</evidence>
<evidence type="ECO:0008006" key="4">
    <source>
        <dbReference type="Google" id="ProtNLM"/>
    </source>
</evidence>
<sequence length="233" mass="25886">MLRRLNGVQGWRLSSLSSNPPLKLPWLLIGLGNPGHKFLGTRHNIGFELIDAFAEKLGISVCDVHCKALFGQGFVGDVPVFLAKPQTYMNLSGESTGPLAAYYKLPLNRVMVFHDDLELPCGVLRLQDKGGHGSHNGLKSVIDHFRGNKEFARLRIGIGRPPGQMDPKAFLLQKFNNLARERIDVALKEGADVLKLIPSEGLAECAQWFNKEQKYKHIRPETHFEGVNSNLAP</sequence>
<reference evidence="2" key="1">
    <citation type="submission" date="2024-03" db="EMBL/GenBank/DDBJ databases">
        <title>WGS assembly of Saponaria officinalis var. Norfolk2.</title>
        <authorList>
            <person name="Jenkins J."/>
            <person name="Shu S."/>
            <person name="Grimwood J."/>
            <person name="Barry K."/>
            <person name="Goodstein D."/>
            <person name="Schmutz J."/>
            <person name="Leebens-Mack J."/>
            <person name="Osbourn A."/>
        </authorList>
    </citation>
    <scope>NUCLEOTIDE SEQUENCE [LARGE SCALE GENOMIC DNA]</scope>
    <source>
        <strain evidence="2">JIC</strain>
    </source>
</reference>
<dbReference type="InterPro" id="IPR001328">
    <property type="entry name" value="Pept_tRNA_hydro"/>
</dbReference>
<dbReference type="GO" id="GO:0004045">
    <property type="term" value="F:peptidyl-tRNA hydrolase activity"/>
    <property type="evidence" value="ECO:0007669"/>
    <property type="project" value="InterPro"/>
</dbReference>
<dbReference type="SUPFAM" id="SSF53178">
    <property type="entry name" value="Peptidyl-tRNA hydrolase-like"/>
    <property type="match status" value="1"/>
</dbReference>
<dbReference type="Pfam" id="PF01195">
    <property type="entry name" value="Pept_tRNA_hydro"/>
    <property type="match status" value="1"/>
</dbReference>
<protein>
    <recommendedName>
        <fullName evidence="4">Peptidyl-tRNA hydrolase</fullName>
    </recommendedName>
</protein>
<dbReference type="Gene3D" id="3.40.50.1470">
    <property type="entry name" value="Peptidyl-tRNA hydrolase"/>
    <property type="match status" value="1"/>
</dbReference>
<dbReference type="HAMAP" id="MF_00083">
    <property type="entry name" value="Pept_tRNA_hydro_bact"/>
    <property type="match status" value="1"/>
</dbReference>
<dbReference type="AlphaFoldDB" id="A0AAW1HAL1"/>
<dbReference type="PROSITE" id="PS01196">
    <property type="entry name" value="PEPT_TRNA_HYDROL_2"/>
    <property type="match status" value="1"/>
</dbReference>
<dbReference type="InterPro" id="IPR036416">
    <property type="entry name" value="Pept_tRNA_hydro_sf"/>
</dbReference>
<evidence type="ECO:0000313" key="2">
    <source>
        <dbReference type="EMBL" id="KAK9673101.1"/>
    </source>
</evidence>
<keyword evidence="3" id="KW-1185">Reference proteome</keyword>
<gene>
    <name evidence="2" type="ORF">RND81_12G146200</name>
</gene>
<dbReference type="FunFam" id="3.40.50.1470:FF:000001">
    <property type="entry name" value="Peptidyl-tRNA hydrolase"/>
    <property type="match status" value="1"/>
</dbReference>
<evidence type="ECO:0000256" key="1">
    <source>
        <dbReference type="RuleBase" id="RU004320"/>
    </source>
</evidence>
<proteinExistence type="inferred from homology"/>
<comment type="similarity">
    <text evidence="1">Belongs to the PTH family.</text>
</comment>